<feature type="transmembrane region" description="Helical" evidence="6">
    <location>
        <begin position="413"/>
        <end position="436"/>
    </location>
</feature>
<feature type="transmembrane region" description="Helical" evidence="6">
    <location>
        <begin position="330"/>
        <end position="354"/>
    </location>
</feature>
<reference evidence="7" key="1">
    <citation type="submission" date="2020-01" db="EMBL/GenBank/DDBJ databases">
        <title>Identification and distribution of gene clusters putatively required for synthesis of sphingolipid metabolism inhibitors in phylogenetically diverse species of the filamentous fungus Fusarium.</title>
        <authorList>
            <person name="Kim H.-S."/>
            <person name="Busman M."/>
            <person name="Brown D.W."/>
            <person name="Divon H."/>
            <person name="Uhlig S."/>
            <person name="Proctor R.H."/>
        </authorList>
    </citation>
    <scope>NUCLEOTIDE SEQUENCE</scope>
    <source>
        <strain evidence="7">NRRL 53441</strain>
    </source>
</reference>
<name>A0A8H4KIW5_9HYPO</name>
<evidence type="ECO:0000256" key="5">
    <source>
        <dbReference type="ARBA" id="ARBA00023136"/>
    </source>
</evidence>
<feature type="transmembrane region" description="Helical" evidence="6">
    <location>
        <begin position="484"/>
        <end position="503"/>
    </location>
</feature>
<gene>
    <name evidence="7" type="ORF">F53441_6763</name>
</gene>
<keyword evidence="5 6" id="KW-0472">Membrane</keyword>
<keyword evidence="2" id="KW-0813">Transport</keyword>
<evidence type="ECO:0000256" key="1">
    <source>
        <dbReference type="ARBA" id="ARBA00004141"/>
    </source>
</evidence>
<feature type="transmembrane region" description="Helical" evidence="6">
    <location>
        <begin position="284"/>
        <end position="310"/>
    </location>
</feature>
<dbReference type="InterPro" id="IPR002293">
    <property type="entry name" value="AA/rel_permease1"/>
</dbReference>
<dbReference type="Proteomes" id="UP000605986">
    <property type="component" value="Unassembled WGS sequence"/>
</dbReference>
<protein>
    <recommendedName>
        <fullName evidence="9">Amino acid permease</fullName>
    </recommendedName>
</protein>
<sequence>MNNDVETNSALKRTDTTNQAIRDAEDLAVFGHDQSLTRKFSMWSMLALAFSVLGTWSTFAQGINSGLTNGGPVAILWGLVLVFACNVCVAVSLGEMCSSMPTALGQAYWISRLWPTPSGRFCSYLCAWINMTGWITLSASQIAFMTSFMLKMKILFTPDWTGADKGWVLFLVYVGTTVAMTLFNVVACRKDIVLPWFNNFVGISFSGLFIVIILALLISVGTKDNLHFQPASFVFGRWINQTGWPDGVTWFMGLVQAAYGLTAFDAAIHLVEEIPSPRKNIPRVIWLSVVIGAITGFIFMVVCLFCIVDMDIVLNPSTGLSFMDLVKETVGLQGGAVLLALFIVNGIGQGIGIVTTASRMTWGFARDGGLPWSGYFARVDETWKVPVRALWLQGAVMALIGVLYTFASTVLSAILSVSTIALTVSYGMPILTLLLVGRDKLPPGEFSLGRFGPVINWVSVIYCIITTIFFFFPGAPNPSVSDMNYAIAVFGIMLVITLVFWFVKGRITYLETEEAQGNIIYAQRAERANYVDVDVRAKTDTDARRASQGGEASAH</sequence>
<keyword evidence="8" id="KW-1185">Reference proteome</keyword>
<proteinExistence type="predicted"/>
<feature type="transmembrane region" description="Helical" evidence="6">
    <location>
        <begin position="75"/>
        <end position="94"/>
    </location>
</feature>
<comment type="caution">
    <text evidence="7">The sequence shown here is derived from an EMBL/GenBank/DDBJ whole genome shotgun (WGS) entry which is preliminary data.</text>
</comment>
<dbReference type="Gene3D" id="1.20.1740.10">
    <property type="entry name" value="Amino acid/polyamine transporter I"/>
    <property type="match status" value="1"/>
</dbReference>
<dbReference type="PIRSF" id="PIRSF006060">
    <property type="entry name" value="AA_transporter"/>
    <property type="match status" value="1"/>
</dbReference>
<feature type="transmembrane region" description="Helical" evidence="6">
    <location>
        <begin position="448"/>
        <end position="472"/>
    </location>
</feature>
<evidence type="ECO:0000256" key="6">
    <source>
        <dbReference type="SAM" id="Phobius"/>
    </source>
</evidence>
<evidence type="ECO:0000256" key="2">
    <source>
        <dbReference type="ARBA" id="ARBA00022448"/>
    </source>
</evidence>
<dbReference type="Pfam" id="PF13520">
    <property type="entry name" value="AA_permease_2"/>
    <property type="match status" value="1"/>
</dbReference>
<dbReference type="AlphaFoldDB" id="A0A8H4KIW5"/>
<feature type="transmembrane region" description="Helical" evidence="6">
    <location>
        <begin position="121"/>
        <end position="146"/>
    </location>
</feature>
<feature type="transmembrane region" description="Helical" evidence="6">
    <location>
        <begin position="166"/>
        <end position="188"/>
    </location>
</feature>
<dbReference type="PANTHER" id="PTHR45649">
    <property type="entry name" value="AMINO-ACID PERMEASE BAT1"/>
    <property type="match status" value="1"/>
</dbReference>
<dbReference type="GO" id="GO:0022857">
    <property type="term" value="F:transmembrane transporter activity"/>
    <property type="evidence" value="ECO:0007669"/>
    <property type="project" value="InterPro"/>
</dbReference>
<evidence type="ECO:0000313" key="7">
    <source>
        <dbReference type="EMBL" id="KAF4450058.1"/>
    </source>
</evidence>
<dbReference type="GO" id="GO:0016020">
    <property type="term" value="C:membrane"/>
    <property type="evidence" value="ECO:0007669"/>
    <property type="project" value="UniProtKB-SubCell"/>
</dbReference>
<keyword evidence="4 6" id="KW-1133">Transmembrane helix</keyword>
<evidence type="ECO:0008006" key="9">
    <source>
        <dbReference type="Google" id="ProtNLM"/>
    </source>
</evidence>
<dbReference type="OrthoDB" id="2417308at2759"/>
<feature type="transmembrane region" description="Helical" evidence="6">
    <location>
        <begin position="389"/>
        <end position="407"/>
    </location>
</feature>
<dbReference type="PANTHER" id="PTHR45649:SF22">
    <property type="entry name" value="TRANSPORTER, PUTATIVE (EUROFUNG)-RELATED"/>
    <property type="match status" value="1"/>
</dbReference>
<accession>A0A8H4KIW5</accession>
<evidence type="ECO:0000256" key="4">
    <source>
        <dbReference type="ARBA" id="ARBA00022989"/>
    </source>
</evidence>
<evidence type="ECO:0000256" key="3">
    <source>
        <dbReference type="ARBA" id="ARBA00022692"/>
    </source>
</evidence>
<dbReference type="EMBL" id="JAADJG010000260">
    <property type="protein sequence ID" value="KAF4450058.1"/>
    <property type="molecule type" value="Genomic_DNA"/>
</dbReference>
<keyword evidence="3 6" id="KW-0812">Transmembrane</keyword>
<comment type="subcellular location">
    <subcellularLocation>
        <location evidence="1">Membrane</location>
        <topology evidence="1">Multi-pass membrane protein</topology>
    </subcellularLocation>
</comment>
<feature type="transmembrane region" description="Helical" evidence="6">
    <location>
        <begin position="43"/>
        <end position="63"/>
    </location>
</feature>
<organism evidence="7 8">
    <name type="scientific">Fusarium austroafricanum</name>
    <dbReference type="NCBI Taxonomy" id="2364996"/>
    <lineage>
        <taxon>Eukaryota</taxon>
        <taxon>Fungi</taxon>
        <taxon>Dikarya</taxon>
        <taxon>Ascomycota</taxon>
        <taxon>Pezizomycotina</taxon>
        <taxon>Sordariomycetes</taxon>
        <taxon>Hypocreomycetidae</taxon>
        <taxon>Hypocreales</taxon>
        <taxon>Nectriaceae</taxon>
        <taxon>Fusarium</taxon>
        <taxon>Fusarium concolor species complex</taxon>
    </lineage>
</organism>
<feature type="transmembrane region" description="Helical" evidence="6">
    <location>
        <begin position="200"/>
        <end position="220"/>
    </location>
</feature>
<evidence type="ECO:0000313" key="8">
    <source>
        <dbReference type="Proteomes" id="UP000605986"/>
    </source>
</evidence>
<feature type="transmembrane region" description="Helical" evidence="6">
    <location>
        <begin position="250"/>
        <end position="272"/>
    </location>
</feature>